<sequence length="410" mass="48254">MIKKLFYLFIFFAPFTSFFALSAWLRLPVIINQLLFITLLITLLKNNRINTKWLVKEDLYLLSFLGLIWLSFFLGFREKRSFNHSLAYTNAIIFFFFLSKYIIHFLRVSSIKIAKVFYLSFIFSSIIILIDFIGKNYYNFSLRETYATSESSNMNYFIRSNMFRVGGVAEEPGSMALFYNIYFGVSLYYLYQKDKIKLFKWLFILFALVHFAMLSNAGITLTLVALIIIFLINKLQHKVISKTQLFWIVGVFSLLILSSFFIIFFDIGHSNKFLEDFSNKIFFNESHKSYSSSGQRLLQWQRALVNFFKHPILGNGPGFGVHEDTEGYLSIYLTILSDIGFIAFVFFMGFIKKIIEKVMLLPIHIRNFILFSNITLLFHIFIVADFYHAPIWILFAFVQLIYREQKSIQP</sequence>
<feature type="transmembrane region" description="Helical" evidence="5">
    <location>
        <begin position="201"/>
        <end position="233"/>
    </location>
</feature>
<dbReference type="GO" id="GO:0016020">
    <property type="term" value="C:membrane"/>
    <property type="evidence" value="ECO:0007669"/>
    <property type="project" value="UniProtKB-SubCell"/>
</dbReference>
<feature type="transmembrane region" description="Helical" evidence="5">
    <location>
        <begin position="30"/>
        <end position="47"/>
    </location>
</feature>
<protein>
    <recommendedName>
        <fullName evidence="6">O-antigen ligase-related domain-containing protein</fullName>
    </recommendedName>
</protein>
<keyword evidence="4 5" id="KW-0472">Membrane</keyword>
<evidence type="ECO:0000256" key="3">
    <source>
        <dbReference type="ARBA" id="ARBA00022989"/>
    </source>
</evidence>
<accession>A0A2H1EDN5</accession>
<feature type="domain" description="O-antigen ligase-related" evidence="6">
    <location>
        <begin position="202"/>
        <end position="348"/>
    </location>
</feature>
<evidence type="ECO:0000259" key="6">
    <source>
        <dbReference type="Pfam" id="PF04932"/>
    </source>
</evidence>
<comment type="subcellular location">
    <subcellularLocation>
        <location evidence="1">Membrane</location>
        <topology evidence="1">Multi-pass membrane protein</topology>
    </subcellularLocation>
</comment>
<dbReference type="EMBL" id="LT634361">
    <property type="protein sequence ID" value="SFZ85323.1"/>
    <property type="molecule type" value="Genomic_DNA"/>
</dbReference>
<evidence type="ECO:0000313" key="7">
    <source>
        <dbReference type="EMBL" id="SFZ85323.1"/>
    </source>
</evidence>
<evidence type="ECO:0000256" key="1">
    <source>
        <dbReference type="ARBA" id="ARBA00004141"/>
    </source>
</evidence>
<dbReference type="InterPro" id="IPR007016">
    <property type="entry name" value="O-antigen_ligase-rel_domated"/>
</dbReference>
<dbReference type="GeneID" id="47724598"/>
<keyword evidence="8" id="KW-1185">Reference proteome</keyword>
<dbReference type="RefSeq" id="WP_100211960.1">
    <property type="nucleotide sequence ID" value="NZ_CP138495.1"/>
</dbReference>
<feature type="transmembrane region" description="Helical" evidence="5">
    <location>
        <begin position="59"/>
        <end position="76"/>
    </location>
</feature>
<dbReference type="KEGG" id="tmar:MARIT_3156"/>
<keyword evidence="3 5" id="KW-1133">Transmembrane helix</keyword>
<feature type="transmembrane region" description="Helical" evidence="5">
    <location>
        <begin position="82"/>
        <end position="103"/>
    </location>
</feature>
<gene>
    <name evidence="7" type="ORF">MARIT_3156</name>
</gene>
<reference evidence="7 8" key="1">
    <citation type="submission" date="2016-11" db="EMBL/GenBank/DDBJ databases">
        <authorList>
            <person name="Jaros S."/>
            <person name="Januszkiewicz K."/>
            <person name="Wedrychowicz H."/>
        </authorList>
    </citation>
    <scope>NUCLEOTIDE SEQUENCE [LARGE SCALE GENOMIC DNA]</scope>
    <source>
        <strain evidence="7">NCIMB 2154T</strain>
    </source>
</reference>
<proteinExistence type="predicted"/>
<evidence type="ECO:0000256" key="4">
    <source>
        <dbReference type="ARBA" id="ARBA00023136"/>
    </source>
</evidence>
<dbReference type="AlphaFoldDB" id="A0A2H1EDN5"/>
<organism evidence="7 8">
    <name type="scientific">Tenacibaculum maritimum NCIMB 2154</name>
    <dbReference type="NCBI Taxonomy" id="1349785"/>
    <lineage>
        <taxon>Bacteria</taxon>
        <taxon>Pseudomonadati</taxon>
        <taxon>Bacteroidota</taxon>
        <taxon>Flavobacteriia</taxon>
        <taxon>Flavobacteriales</taxon>
        <taxon>Flavobacteriaceae</taxon>
        <taxon>Tenacibaculum</taxon>
    </lineage>
</organism>
<dbReference type="OrthoDB" id="851172at2"/>
<dbReference type="Proteomes" id="UP000231564">
    <property type="component" value="Chromosome MARIT"/>
</dbReference>
<feature type="transmembrane region" description="Helical" evidence="5">
    <location>
        <begin position="245"/>
        <end position="265"/>
    </location>
</feature>
<feature type="transmembrane region" description="Helical" evidence="5">
    <location>
        <begin position="115"/>
        <end position="134"/>
    </location>
</feature>
<evidence type="ECO:0000256" key="2">
    <source>
        <dbReference type="ARBA" id="ARBA00022692"/>
    </source>
</evidence>
<dbReference type="Pfam" id="PF04932">
    <property type="entry name" value="Wzy_C"/>
    <property type="match status" value="1"/>
</dbReference>
<name>A0A2H1EDN5_9FLAO</name>
<keyword evidence="2 5" id="KW-0812">Transmembrane</keyword>
<feature type="transmembrane region" description="Helical" evidence="5">
    <location>
        <begin position="329"/>
        <end position="351"/>
    </location>
</feature>
<evidence type="ECO:0000313" key="8">
    <source>
        <dbReference type="Proteomes" id="UP000231564"/>
    </source>
</evidence>
<evidence type="ECO:0000256" key="5">
    <source>
        <dbReference type="SAM" id="Phobius"/>
    </source>
</evidence>
<dbReference type="STRING" id="1349785.GCA_000509405_00771"/>
<feature type="transmembrane region" description="Helical" evidence="5">
    <location>
        <begin position="5"/>
        <end position="24"/>
    </location>
</feature>